<keyword evidence="9" id="KW-1185">Reference proteome</keyword>
<dbReference type="Proteomes" id="UP000287394">
    <property type="component" value="Chromosome"/>
</dbReference>
<evidence type="ECO:0000256" key="7">
    <source>
        <dbReference type="ARBA" id="ARBA00023134"/>
    </source>
</evidence>
<keyword evidence="3" id="KW-0479">Metal-binding</keyword>
<evidence type="ECO:0000313" key="8">
    <source>
        <dbReference type="EMBL" id="BDI30609.1"/>
    </source>
</evidence>
<evidence type="ECO:0000256" key="4">
    <source>
        <dbReference type="ARBA" id="ARBA00022741"/>
    </source>
</evidence>
<dbReference type="PIRSF" id="PIRSF005624">
    <property type="entry name" value="Ni-bind_GTPase"/>
    <property type="match status" value="1"/>
</dbReference>
<dbReference type="CDD" id="cd05390">
    <property type="entry name" value="HypB"/>
    <property type="match status" value="1"/>
</dbReference>
<evidence type="ECO:0000256" key="6">
    <source>
        <dbReference type="ARBA" id="ARBA00022833"/>
    </source>
</evidence>
<sequence length="231" mass="25142">MITETQQPTLTSTSVDLDINILEENDDLAARSRRRMEDHGIACVNIMSSPGSGKTTLLERTLTDLNGALKIGIMEGDMTTELDAERLRDCGAPVVAITTGRSCHLEADQIAAGLDTLEREGGLDRFDLMVIENVGNLICPAAYDLGEHTRVVLVAVTEGEDKPLKYPIMFHGADCVVITKTDLAPYVKLNVDKLIANIRQVNATATVFAVSSETGEGMEIWLGWLRGQRRG</sequence>
<evidence type="ECO:0000256" key="5">
    <source>
        <dbReference type="ARBA" id="ARBA00022801"/>
    </source>
</evidence>
<dbReference type="Pfam" id="PF02492">
    <property type="entry name" value="cobW"/>
    <property type="match status" value="1"/>
</dbReference>
<evidence type="ECO:0000256" key="3">
    <source>
        <dbReference type="ARBA" id="ARBA00022723"/>
    </source>
</evidence>
<dbReference type="GO" id="GO:0008270">
    <property type="term" value="F:zinc ion binding"/>
    <property type="evidence" value="ECO:0007669"/>
    <property type="project" value="TreeGrafter"/>
</dbReference>
<dbReference type="InterPro" id="IPR004392">
    <property type="entry name" value="Hyd_mat_HypB"/>
</dbReference>
<keyword evidence="4" id="KW-0547">Nucleotide-binding</keyword>
<dbReference type="PANTHER" id="PTHR30134:SF2">
    <property type="entry name" value="HYDROGENASE MATURATION FACTOR HYPB"/>
    <property type="match status" value="1"/>
</dbReference>
<evidence type="ECO:0000256" key="2">
    <source>
        <dbReference type="ARBA" id="ARBA00022596"/>
    </source>
</evidence>
<dbReference type="GO" id="GO:0051604">
    <property type="term" value="P:protein maturation"/>
    <property type="evidence" value="ECO:0007669"/>
    <property type="project" value="InterPro"/>
</dbReference>
<dbReference type="PANTHER" id="PTHR30134">
    <property type="entry name" value="HYDROGENASE PROTEIN ASSEMBLY PROTEIN, NICKEL CHAPERONE"/>
    <property type="match status" value="1"/>
</dbReference>
<keyword evidence="7" id="KW-0342">GTP-binding</keyword>
<evidence type="ECO:0000313" key="9">
    <source>
        <dbReference type="Proteomes" id="UP000287394"/>
    </source>
</evidence>
<dbReference type="GO" id="GO:0016151">
    <property type="term" value="F:nickel cation binding"/>
    <property type="evidence" value="ECO:0007669"/>
    <property type="project" value="InterPro"/>
</dbReference>
<dbReference type="Gene3D" id="3.40.50.300">
    <property type="entry name" value="P-loop containing nucleotide triphosphate hydrolases"/>
    <property type="match status" value="1"/>
</dbReference>
<dbReference type="RefSeq" id="WP_119325113.1">
    <property type="nucleotide sequence ID" value="NZ_AP025739.1"/>
</dbReference>
<proteinExistence type="inferred from homology"/>
<keyword evidence="6" id="KW-0862">Zinc</keyword>
<dbReference type="NCBIfam" id="TIGR00073">
    <property type="entry name" value="hypB"/>
    <property type="match status" value="1"/>
</dbReference>
<dbReference type="InterPro" id="IPR003495">
    <property type="entry name" value="CobW/HypB/UreG_nucleotide-bd"/>
</dbReference>
<dbReference type="GO" id="GO:0003924">
    <property type="term" value="F:GTPase activity"/>
    <property type="evidence" value="ECO:0007669"/>
    <property type="project" value="InterPro"/>
</dbReference>
<dbReference type="GO" id="GO:0005525">
    <property type="term" value="F:GTP binding"/>
    <property type="evidence" value="ECO:0007669"/>
    <property type="project" value="UniProtKB-KW"/>
</dbReference>
<protein>
    <submittedName>
        <fullName evidence="8">Hydrogenase accessory protein HypB</fullName>
    </submittedName>
</protein>
<keyword evidence="2" id="KW-0533">Nickel</keyword>
<name>A0A402D6P5_9BACT</name>
<dbReference type="SUPFAM" id="SSF52540">
    <property type="entry name" value="P-loop containing nucleoside triphosphate hydrolases"/>
    <property type="match status" value="1"/>
</dbReference>
<dbReference type="AlphaFoldDB" id="A0A402D6P5"/>
<keyword evidence="5" id="KW-0378">Hydrolase</keyword>
<accession>A0A402D6P5</accession>
<dbReference type="OrthoDB" id="9802035at2"/>
<comment type="similarity">
    <text evidence="1">Belongs to the SIMIBI class G3E GTPase family. HypB/HupM subfamily.</text>
</comment>
<gene>
    <name evidence="8" type="primary">hypB</name>
    <name evidence="8" type="ORF">CCAX7_26600</name>
</gene>
<reference evidence="8 9" key="1">
    <citation type="journal article" date="2019" name="Int. J. Syst. Evol. Microbiol.">
        <title>Capsulimonas corticalis gen. nov., sp. nov., an aerobic capsulated bacterium, of a novel bacterial order, Capsulimonadales ord. nov., of the class Armatimonadia of the phylum Armatimonadetes.</title>
        <authorList>
            <person name="Li J."/>
            <person name="Kudo C."/>
            <person name="Tonouchi A."/>
        </authorList>
    </citation>
    <scope>NUCLEOTIDE SEQUENCE [LARGE SCALE GENOMIC DNA]</scope>
    <source>
        <strain evidence="8 9">AX-7</strain>
    </source>
</reference>
<dbReference type="EMBL" id="AP025739">
    <property type="protein sequence ID" value="BDI30609.1"/>
    <property type="molecule type" value="Genomic_DNA"/>
</dbReference>
<dbReference type="InterPro" id="IPR027417">
    <property type="entry name" value="P-loop_NTPase"/>
</dbReference>
<organism evidence="8 9">
    <name type="scientific">Capsulimonas corticalis</name>
    <dbReference type="NCBI Taxonomy" id="2219043"/>
    <lineage>
        <taxon>Bacteria</taxon>
        <taxon>Bacillati</taxon>
        <taxon>Armatimonadota</taxon>
        <taxon>Armatimonadia</taxon>
        <taxon>Capsulimonadales</taxon>
        <taxon>Capsulimonadaceae</taxon>
        <taxon>Capsulimonas</taxon>
    </lineage>
</organism>
<evidence type="ECO:0000256" key="1">
    <source>
        <dbReference type="ARBA" id="ARBA00006211"/>
    </source>
</evidence>
<dbReference type="KEGG" id="ccot:CCAX7_26600"/>